<name>A0A2G9RF44_AQUCT</name>
<accession>A0A2G9RF44</accession>
<feature type="non-terminal residue" evidence="3">
    <location>
        <position position="1"/>
    </location>
</feature>
<evidence type="ECO:0008006" key="5">
    <source>
        <dbReference type="Google" id="ProtNLM"/>
    </source>
</evidence>
<evidence type="ECO:0000313" key="3">
    <source>
        <dbReference type="EMBL" id="PIO25833.1"/>
    </source>
</evidence>
<dbReference type="PROSITE" id="PS00798">
    <property type="entry name" value="ALDOKETO_REDUCTASE_1"/>
    <property type="match status" value="1"/>
</dbReference>
<evidence type="ECO:0000256" key="2">
    <source>
        <dbReference type="SAM" id="MobiDB-lite"/>
    </source>
</evidence>
<dbReference type="OrthoDB" id="416253at2759"/>
<comment type="similarity">
    <text evidence="1">Belongs to the aldo/keto reductase family.</text>
</comment>
<reference evidence="4" key="1">
    <citation type="journal article" date="2017" name="Nat. Commun.">
        <title>The North American bullfrog draft genome provides insight into hormonal regulation of long noncoding RNA.</title>
        <authorList>
            <person name="Hammond S.A."/>
            <person name="Warren R.L."/>
            <person name="Vandervalk B.P."/>
            <person name="Kucuk E."/>
            <person name="Khan H."/>
            <person name="Gibb E.A."/>
            <person name="Pandoh P."/>
            <person name="Kirk H."/>
            <person name="Zhao Y."/>
            <person name="Jones M."/>
            <person name="Mungall A.J."/>
            <person name="Coope R."/>
            <person name="Pleasance S."/>
            <person name="Moore R.A."/>
            <person name="Holt R.A."/>
            <person name="Round J.M."/>
            <person name="Ohora S."/>
            <person name="Walle B.V."/>
            <person name="Veldhoen N."/>
            <person name="Helbing C.C."/>
            <person name="Birol I."/>
        </authorList>
    </citation>
    <scope>NUCLEOTIDE SEQUENCE [LARGE SCALE GENOMIC DNA]</scope>
</reference>
<dbReference type="Gene3D" id="3.20.20.100">
    <property type="entry name" value="NADP-dependent oxidoreductase domain"/>
    <property type="match status" value="1"/>
</dbReference>
<feature type="region of interest" description="Disordered" evidence="2">
    <location>
        <begin position="319"/>
        <end position="338"/>
    </location>
</feature>
<protein>
    <recommendedName>
        <fullName evidence="5">NADP-dependent oxidoreductase domain-containing protein</fullName>
    </recommendedName>
</protein>
<gene>
    <name evidence="3" type="ORF">AB205_0042330</name>
</gene>
<sequence>LYRSDQNEEQMWRKETDELCSKSGTVPYGNTPKGTCLESVKLAIDIGYRHIDGAFVYYNEHEVGQAIREKIAEGKIKREDIFYCGKQIFSSTLLAADEAVSLFPALSRPASVDPYTVAVGAQKFWGVQTSSEKNTHQSLPLCLSNAATVPINRSHCAISNTPTVPSNAATVPSNTATVPILCSHCAPSNAASLCPIKCSLTVSHQMQPPVSHEMQPVSHQMQPVSHEMQPVSHQMQPVSHEMQPVSHQMQPVSHQMQPVSHQMQPVSHQMQPVSHQTPRSPREVWTGTACPLLLCFLQWALAAAMEEFAPHASGFSLSGAMGERKPEVTSNSDVNQTT</sequence>
<dbReference type="SUPFAM" id="SSF51430">
    <property type="entry name" value="NAD(P)-linked oxidoreductase"/>
    <property type="match status" value="1"/>
</dbReference>
<organism evidence="3 4">
    <name type="scientific">Aquarana catesbeiana</name>
    <name type="common">American bullfrog</name>
    <name type="synonym">Rana catesbeiana</name>
    <dbReference type="NCBI Taxonomy" id="8400"/>
    <lineage>
        <taxon>Eukaryota</taxon>
        <taxon>Metazoa</taxon>
        <taxon>Chordata</taxon>
        <taxon>Craniata</taxon>
        <taxon>Vertebrata</taxon>
        <taxon>Euteleostomi</taxon>
        <taxon>Amphibia</taxon>
        <taxon>Batrachia</taxon>
        <taxon>Anura</taxon>
        <taxon>Neobatrachia</taxon>
        <taxon>Ranoidea</taxon>
        <taxon>Ranidae</taxon>
        <taxon>Aquarana</taxon>
    </lineage>
</organism>
<evidence type="ECO:0000313" key="4">
    <source>
        <dbReference type="Proteomes" id="UP000228934"/>
    </source>
</evidence>
<dbReference type="GO" id="GO:0016491">
    <property type="term" value="F:oxidoreductase activity"/>
    <property type="evidence" value="ECO:0007669"/>
    <property type="project" value="InterPro"/>
</dbReference>
<proteinExistence type="inferred from homology"/>
<keyword evidence="4" id="KW-1185">Reference proteome</keyword>
<dbReference type="Proteomes" id="UP000228934">
    <property type="component" value="Unassembled WGS sequence"/>
</dbReference>
<dbReference type="PANTHER" id="PTHR11732">
    <property type="entry name" value="ALDO/KETO REDUCTASE"/>
    <property type="match status" value="1"/>
</dbReference>
<evidence type="ECO:0000256" key="1">
    <source>
        <dbReference type="ARBA" id="ARBA00007905"/>
    </source>
</evidence>
<dbReference type="AlphaFoldDB" id="A0A2G9RF44"/>
<feature type="compositionally biased region" description="Polar residues" evidence="2">
    <location>
        <begin position="328"/>
        <end position="338"/>
    </location>
</feature>
<dbReference type="InterPro" id="IPR020471">
    <property type="entry name" value="AKR"/>
</dbReference>
<dbReference type="InterPro" id="IPR018170">
    <property type="entry name" value="Aldo/ket_reductase_CS"/>
</dbReference>
<dbReference type="InterPro" id="IPR036812">
    <property type="entry name" value="NAD(P)_OxRdtase_dom_sf"/>
</dbReference>
<dbReference type="EMBL" id="KV948194">
    <property type="protein sequence ID" value="PIO25833.1"/>
    <property type="molecule type" value="Genomic_DNA"/>
</dbReference>